<dbReference type="AlphaFoldDB" id="A0A1T4RDQ7"/>
<reference evidence="2 3" key="1">
    <citation type="submission" date="2017-02" db="EMBL/GenBank/DDBJ databases">
        <authorList>
            <person name="Peterson S.W."/>
        </authorList>
    </citation>
    <scope>NUCLEOTIDE SEQUENCE [LARGE SCALE GENOMIC DNA]</scope>
    <source>
        <strain evidence="2 3">ATCC 43854</strain>
    </source>
</reference>
<dbReference type="STRING" id="28122.SAMN02745108_02664"/>
<organism evidence="2 3">
    <name type="scientific">Fibrobacter intestinalis</name>
    <dbReference type="NCBI Taxonomy" id="28122"/>
    <lineage>
        <taxon>Bacteria</taxon>
        <taxon>Pseudomonadati</taxon>
        <taxon>Fibrobacterota</taxon>
        <taxon>Fibrobacteria</taxon>
        <taxon>Fibrobacterales</taxon>
        <taxon>Fibrobacteraceae</taxon>
        <taxon>Fibrobacter</taxon>
    </lineage>
</organism>
<feature type="region of interest" description="Disordered" evidence="1">
    <location>
        <begin position="17"/>
        <end position="60"/>
    </location>
</feature>
<feature type="compositionally biased region" description="Acidic residues" evidence="1">
    <location>
        <begin position="21"/>
        <end position="53"/>
    </location>
</feature>
<gene>
    <name evidence="2" type="ORF">SAMN02745108_02664</name>
</gene>
<dbReference type="RefSeq" id="WP_078777335.1">
    <property type="nucleotide sequence ID" value="NZ_FUWU01000070.1"/>
</dbReference>
<protein>
    <submittedName>
        <fullName evidence="2">Uncharacterized protein</fullName>
    </submittedName>
</protein>
<sequence length="170" mass="19213">MGFLDNFLDDVFDTLETLVSNDDDDDDEEDKDEDGDNDEEDNEEDDSDDNETDEQPHKISEDILSAQKFLRDFVNDYGEEIFESDNAHKFKTMISQIDSEHADTKDVLMIILSNNLGGKFLAIQDSDPDVQQRIFADSIKELNGQGMQKERATDIVSIVASALGMTFNSK</sequence>
<proteinExistence type="predicted"/>
<dbReference type="Proteomes" id="UP000190449">
    <property type="component" value="Unassembled WGS sequence"/>
</dbReference>
<accession>A0A1T4RDQ7</accession>
<evidence type="ECO:0000256" key="1">
    <source>
        <dbReference type="SAM" id="MobiDB-lite"/>
    </source>
</evidence>
<name>A0A1T4RDQ7_9BACT</name>
<dbReference type="EMBL" id="FUWU01000070">
    <property type="protein sequence ID" value="SKA14027.1"/>
    <property type="molecule type" value="Genomic_DNA"/>
</dbReference>
<evidence type="ECO:0000313" key="3">
    <source>
        <dbReference type="Proteomes" id="UP000190449"/>
    </source>
</evidence>
<evidence type="ECO:0000313" key="2">
    <source>
        <dbReference type="EMBL" id="SKA14027.1"/>
    </source>
</evidence>